<dbReference type="HAMAP" id="MF_00267">
    <property type="entry name" value="MinC"/>
    <property type="match status" value="1"/>
</dbReference>
<evidence type="ECO:0000256" key="1">
    <source>
        <dbReference type="ARBA" id="ARBA00022618"/>
    </source>
</evidence>
<feature type="region of interest" description="Disordered" evidence="6">
    <location>
        <begin position="1"/>
        <end position="41"/>
    </location>
</feature>
<keyword evidence="2 5" id="KW-0717">Septation</keyword>
<evidence type="ECO:0000256" key="6">
    <source>
        <dbReference type="SAM" id="MobiDB-lite"/>
    </source>
</evidence>
<sequence length="281" mass="30707">MASDSSLPTEFIFEPNSSDDIPTSAAEDETNSSETPPQPAGLNLHQQVRLKSEAGQVLLLLPPQSETAGELTWQELWQQLKHRLNAGDRFWEPHTPVMLQADDRLLDSRQLQELDEALQEAQLKLQRVSTYRRQTAVAAATAGYCVEQPSRDESLQNQVANAPQALAEPLYLNNTVRSGTEIRHPGSVVLVGDVNPGGAVIASGDILVWGRLRGIAHAGAAGNPQCLIMALQMDPTQIRIANAVARAPSDKLLEYYPEVAYVANRAIRISRAADFNFPSRA</sequence>
<keyword evidence="9" id="KW-1185">Reference proteome</keyword>
<proteinExistence type="inferred from homology"/>
<dbReference type="InterPro" id="IPR016098">
    <property type="entry name" value="CAP/MinC_C"/>
</dbReference>
<dbReference type="PANTHER" id="PTHR34108:SF1">
    <property type="entry name" value="SEPTUM SITE-DETERMINING PROTEIN MINC"/>
    <property type="match status" value="1"/>
</dbReference>
<evidence type="ECO:0000256" key="4">
    <source>
        <dbReference type="ARBA" id="ARBA00046874"/>
    </source>
</evidence>
<dbReference type="Proteomes" id="UP001056708">
    <property type="component" value="Chromosome"/>
</dbReference>
<reference evidence="8" key="1">
    <citation type="submission" date="2022-06" db="EMBL/GenBank/DDBJ databases">
        <title>Genome sequence of Phormidium yuhuli AB48 isolated from an industrial photobioreactor environment.</title>
        <authorList>
            <person name="Qiu Y."/>
            <person name="Noonan A.J.C."/>
            <person name="Dofher K."/>
            <person name="Koch M."/>
            <person name="Kieft B."/>
            <person name="Lin X."/>
            <person name="Ziels R.M."/>
            <person name="Hallam S.J."/>
        </authorList>
    </citation>
    <scope>NUCLEOTIDE SEQUENCE</scope>
    <source>
        <strain evidence="8">AB48</strain>
    </source>
</reference>
<gene>
    <name evidence="5 8" type="primary">minC</name>
    <name evidence="8" type="ORF">NEA10_17590</name>
</gene>
<dbReference type="NCBIfam" id="TIGR01222">
    <property type="entry name" value="minC"/>
    <property type="match status" value="1"/>
</dbReference>
<keyword evidence="1 5" id="KW-0132">Cell division</keyword>
<feature type="domain" description="Septum formation inhibitor MinC C-terminal" evidence="7">
    <location>
        <begin position="172"/>
        <end position="269"/>
    </location>
</feature>
<dbReference type="EMBL" id="CP098611">
    <property type="protein sequence ID" value="USR90622.1"/>
    <property type="molecule type" value="Genomic_DNA"/>
</dbReference>
<dbReference type="SUPFAM" id="SSF63848">
    <property type="entry name" value="Cell-division inhibitor MinC, C-terminal domain"/>
    <property type="match status" value="1"/>
</dbReference>
<dbReference type="InterPro" id="IPR036145">
    <property type="entry name" value="MinC_C_sf"/>
</dbReference>
<dbReference type="Gene3D" id="2.160.20.70">
    <property type="match status" value="1"/>
</dbReference>
<keyword evidence="3 5" id="KW-0131">Cell cycle</keyword>
<protein>
    <recommendedName>
        <fullName evidence="5">Probable septum site-determining protein MinC</fullName>
    </recommendedName>
</protein>
<dbReference type="NCBIfam" id="NF001778">
    <property type="entry name" value="PRK00513.2-4"/>
    <property type="match status" value="1"/>
</dbReference>
<evidence type="ECO:0000256" key="3">
    <source>
        <dbReference type="ARBA" id="ARBA00023306"/>
    </source>
</evidence>
<comment type="subunit">
    <text evidence="4 5">Interacts with MinD and FtsZ.</text>
</comment>
<accession>A0ABY5AP46</accession>
<name>A0ABY5AP46_9CYAN</name>
<evidence type="ECO:0000313" key="9">
    <source>
        <dbReference type="Proteomes" id="UP001056708"/>
    </source>
</evidence>
<evidence type="ECO:0000259" key="7">
    <source>
        <dbReference type="Pfam" id="PF03775"/>
    </source>
</evidence>
<dbReference type="Pfam" id="PF03775">
    <property type="entry name" value="MinC_C"/>
    <property type="match status" value="1"/>
</dbReference>
<evidence type="ECO:0000313" key="8">
    <source>
        <dbReference type="EMBL" id="USR90622.1"/>
    </source>
</evidence>
<comment type="similarity">
    <text evidence="5">Belongs to the MinC family.</text>
</comment>
<dbReference type="PANTHER" id="PTHR34108">
    <property type="entry name" value="SEPTUM SITE-DETERMINING PROTEIN MINC"/>
    <property type="match status" value="1"/>
</dbReference>
<dbReference type="InterPro" id="IPR013033">
    <property type="entry name" value="MinC"/>
</dbReference>
<evidence type="ECO:0000256" key="2">
    <source>
        <dbReference type="ARBA" id="ARBA00023210"/>
    </source>
</evidence>
<organism evidence="8 9">
    <name type="scientific">Phormidium yuhuli AB48</name>
    <dbReference type="NCBI Taxonomy" id="2940671"/>
    <lineage>
        <taxon>Bacteria</taxon>
        <taxon>Bacillati</taxon>
        <taxon>Cyanobacteriota</taxon>
        <taxon>Cyanophyceae</taxon>
        <taxon>Oscillatoriophycideae</taxon>
        <taxon>Oscillatoriales</taxon>
        <taxon>Oscillatoriaceae</taxon>
        <taxon>Phormidium</taxon>
        <taxon>Phormidium yuhuli</taxon>
    </lineage>
</organism>
<dbReference type="RefSeq" id="WP_252662646.1">
    <property type="nucleotide sequence ID" value="NZ_CP098611.1"/>
</dbReference>
<dbReference type="InterPro" id="IPR005526">
    <property type="entry name" value="Septum_form_inhib_MinC_C"/>
</dbReference>
<comment type="function">
    <text evidence="5">Cell division inhibitor that blocks the formation of polar Z ring septums. Rapidly oscillates between the poles of the cell to destabilize FtsZ filaments that have formed before they mature into polar Z rings. Prevents FtsZ polymerization.</text>
</comment>
<evidence type="ECO:0000256" key="5">
    <source>
        <dbReference type="HAMAP-Rule" id="MF_00267"/>
    </source>
</evidence>